<dbReference type="GO" id="GO:0016740">
    <property type="term" value="F:transferase activity"/>
    <property type="evidence" value="ECO:0007669"/>
    <property type="project" value="UniProtKB-KW"/>
</dbReference>
<dbReference type="InterPro" id="IPR001173">
    <property type="entry name" value="Glyco_trans_2-like"/>
</dbReference>
<evidence type="ECO:0000259" key="1">
    <source>
        <dbReference type="Pfam" id="PF00535"/>
    </source>
</evidence>
<dbReference type="PANTHER" id="PTHR43685">
    <property type="entry name" value="GLYCOSYLTRANSFERASE"/>
    <property type="match status" value="1"/>
</dbReference>
<evidence type="ECO:0000313" key="3">
    <source>
        <dbReference type="Proteomes" id="UP000245708"/>
    </source>
</evidence>
<gene>
    <name evidence="2" type="ORF">C7455_107187</name>
</gene>
<dbReference type="EMBL" id="QGGW01000007">
    <property type="protein sequence ID" value="PWK59642.1"/>
    <property type="molecule type" value="Genomic_DNA"/>
</dbReference>
<comment type="caution">
    <text evidence="2">The sequence shown here is derived from an EMBL/GenBank/DDBJ whole genome shotgun (WGS) entry which is preliminary data.</text>
</comment>
<sequence>MSQHSLSIGLPVFNGAAYIDAALTSLRTQTRGDFELIVSDNASTDETPRIIAEHAARDPRLRVIRQSKNLGAIGNFIAVLNAAQAAHFMWAAADDTWSPDWVETLLPVAQSRRCMAFGRVQMTEVDGQPRAHAVNGRNLSFTGPAALRRLRYFVQPAFMGKANPFYSIFPRDLLTDDALAPFRRGGRGADMLTLYHLLRQTELVSVKGPYIYKRHHQASAAMTETTRMRFRRTQLPDYLTLSSPIEQAALIAAFPVAATLIPLRRIASRMTRR</sequence>
<dbReference type="Proteomes" id="UP000245708">
    <property type="component" value="Unassembled WGS sequence"/>
</dbReference>
<dbReference type="RefSeq" id="WP_170119096.1">
    <property type="nucleotide sequence ID" value="NZ_QGGW01000007.1"/>
</dbReference>
<dbReference type="InterPro" id="IPR029044">
    <property type="entry name" value="Nucleotide-diphossugar_trans"/>
</dbReference>
<dbReference type="Gene3D" id="3.90.550.10">
    <property type="entry name" value="Spore Coat Polysaccharide Biosynthesis Protein SpsA, Chain A"/>
    <property type="match status" value="1"/>
</dbReference>
<dbReference type="CDD" id="cd00761">
    <property type="entry name" value="Glyco_tranf_GTA_type"/>
    <property type="match status" value="1"/>
</dbReference>
<keyword evidence="2" id="KW-0808">Transferase</keyword>
<accession>A0A316GJP9</accession>
<keyword evidence="3" id="KW-1185">Reference proteome</keyword>
<dbReference type="InterPro" id="IPR050834">
    <property type="entry name" value="Glycosyltransf_2"/>
</dbReference>
<dbReference type="SUPFAM" id="SSF53448">
    <property type="entry name" value="Nucleotide-diphospho-sugar transferases"/>
    <property type="match status" value="1"/>
</dbReference>
<proteinExistence type="predicted"/>
<dbReference type="Pfam" id="PF00535">
    <property type="entry name" value="Glycos_transf_2"/>
    <property type="match status" value="1"/>
</dbReference>
<dbReference type="AlphaFoldDB" id="A0A316GJP9"/>
<name>A0A316GJP9_9RHOB</name>
<evidence type="ECO:0000313" key="2">
    <source>
        <dbReference type="EMBL" id="PWK59642.1"/>
    </source>
</evidence>
<organism evidence="2 3">
    <name type="scientific">Roseicyclus mahoneyensis</name>
    <dbReference type="NCBI Taxonomy" id="164332"/>
    <lineage>
        <taxon>Bacteria</taxon>
        <taxon>Pseudomonadati</taxon>
        <taxon>Pseudomonadota</taxon>
        <taxon>Alphaproteobacteria</taxon>
        <taxon>Rhodobacterales</taxon>
        <taxon>Roseobacteraceae</taxon>
        <taxon>Roseicyclus</taxon>
    </lineage>
</organism>
<dbReference type="PANTHER" id="PTHR43685:SF11">
    <property type="entry name" value="GLYCOSYLTRANSFERASE TAGX-RELATED"/>
    <property type="match status" value="1"/>
</dbReference>
<reference evidence="2 3" key="1">
    <citation type="submission" date="2018-05" db="EMBL/GenBank/DDBJ databases">
        <title>Genomic Encyclopedia of Type Strains, Phase IV (KMG-IV): sequencing the most valuable type-strain genomes for metagenomic binning, comparative biology and taxonomic classification.</title>
        <authorList>
            <person name="Goeker M."/>
        </authorList>
    </citation>
    <scope>NUCLEOTIDE SEQUENCE [LARGE SCALE GENOMIC DNA]</scope>
    <source>
        <strain evidence="2 3">DSM 16097</strain>
    </source>
</reference>
<feature type="domain" description="Glycosyltransferase 2-like" evidence="1">
    <location>
        <begin position="7"/>
        <end position="135"/>
    </location>
</feature>
<protein>
    <submittedName>
        <fullName evidence="2">Glycosyl transferase family 2</fullName>
    </submittedName>
</protein>